<keyword evidence="1" id="KW-1003">Cell membrane</keyword>
<name>A0A1H5Z4Z4_9BACT</name>
<evidence type="ECO:0000256" key="5">
    <source>
        <dbReference type="ARBA" id="ARBA00022985"/>
    </source>
</evidence>
<dbReference type="GO" id="GO:0005886">
    <property type="term" value="C:plasma membrane"/>
    <property type="evidence" value="ECO:0007669"/>
    <property type="project" value="TreeGrafter"/>
</dbReference>
<dbReference type="Gene3D" id="3.90.550.10">
    <property type="entry name" value="Spore Coat Polysaccharide Biosynthesis Protein SpsA, Chain A"/>
    <property type="match status" value="1"/>
</dbReference>
<dbReference type="InterPro" id="IPR001173">
    <property type="entry name" value="Glyco_trans_2-like"/>
</dbReference>
<keyword evidence="4 8" id="KW-0812">Transmembrane</keyword>
<accession>A0A1H5Z4Z4</accession>
<evidence type="ECO:0000259" key="9">
    <source>
        <dbReference type="Pfam" id="PF00535"/>
    </source>
</evidence>
<protein>
    <submittedName>
        <fullName evidence="10">Glycosyltransferase involved in cell wall bisynthesis</fullName>
    </submittedName>
</protein>
<evidence type="ECO:0000256" key="8">
    <source>
        <dbReference type="SAM" id="Phobius"/>
    </source>
</evidence>
<dbReference type="PANTHER" id="PTHR48090">
    <property type="entry name" value="UNDECAPRENYL-PHOSPHATE 4-DEOXY-4-FORMAMIDO-L-ARABINOSE TRANSFERASE-RELATED"/>
    <property type="match status" value="1"/>
</dbReference>
<gene>
    <name evidence="10" type="ORF">SAMN05421819_2470</name>
</gene>
<evidence type="ECO:0000256" key="4">
    <source>
        <dbReference type="ARBA" id="ARBA00022692"/>
    </source>
</evidence>
<evidence type="ECO:0000256" key="7">
    <source>
        <dbReference type="ARBA" id="ARBA00023136"/>
    </source>
</evidence>
<dbReference type="InterPro" id="IPR050256">
    <property type="entry name" value="Glycosyltransferase_2"/>
</dbReference>
<feature type="transmembrane region" description="Helical" evidence="8">
    <location>
        <begin position="281"/>
        <end position="304"/>
    </location>
</feature>
<dbReference type="Pfam" id="PF00535">
    <property type="entry name" value="Glycos_transf_2"/>
    <property type="match status" value="1"/>
</dbReference>
<evidence type="ECO:0000256" key="6">
    <source>
        <dbReference type="ARBA" id="ARBA00022989"/>
    </source>
</evidence>
<dbReference type="AlphaFoldDB" id="A0A1H5Z4Z4"/>
<reference evidence="10 11" key="1">
    <citation type="submission" date="2016-10" db="EMBL/GenBank/DDBJ databases">
        <authorList>
            <person name="de Groot N.N."/>
        </authorList>
    </citation>
    <scope>NUCLEOTIDE SEQUENCE [LARGE SCALE GENOMIC DNA]</scope>
    <source>
        <strain evidence="10 11">DSM 22489</strain>
    </source>
</reference>
<evidence type="ECO:0000256" key="2">
    <source>
        <dbReference type="ARBA" id="ARBA00022676"/>
    </source>
</evidence>
<feature type="transmembrane region" description="Helical" evidence="8">
    <location>
        <begin position="320"/>
        <end position="340"/>
    </location>
</feature>
<proteinExistence type="predicted"/>
<dbReference type="EMBL" id="FNVA01000004">
    <property type="protein sequence ID" value="SEG31599.1"/>
    <property type="molecule type" value="Genomic_DNA"/>
</dbReference>
<evidence type="ECO:0000313" key="11">
    <source>
        <dbReference type="Proteomes" id="UP000236728"/>
    </source>
</evidence>
<keyword evidence="11" id="KW-1185">Reference proteome</keyword>
<evidence type="ECO:0000256" key="1">
    <source>
        <dbReference type="ARBA" id="ARBA00022475"/>
    </source>
</evidence>
<feature type="domain" description="Glycosyltransferase 2-like" evidence="9">
    <location>
        <begin position="54"/>
        <end position="215"/>
    </location>
</feature>
<evidence type="ECO:0000256" key="3">
    <source>
        <dbReference type="ARBA" id="ARBA00022679"/>
    </source>
</evidence>
<sequence>MTRVGAEWRSIERCGIQRVKGWRVPPRSEGLGAGACATPNGASGRIIEDVPKYSIVVPFHNEEENVTKLYDRVKDVMEQVDSSFEMVFVDDGSRDRTYRLLEEIAAVDSRVLLIKLRRNFGQTSALAAGFDHASGDAILAMDGDLQHDPAEIPAFLAKLEEGYDVVSGWRAQRADNVVMRRIPSSIANWLMARLSGVDIHDFGTTFKAYRRDVIRNVPLYGEMHRFIPALASWYGASICEIPISNPARESGKSHYGISRTFRVMFDLLTIRFLLKYMTRPLHFFGGLGSLGVVSGTGIAMWLLIHKLLSRHDVAGEHGPWFVIAAVLMLGGLQMIGFGLLGELQVRHYFTDSARTPYVVDRVVRLKPSEESMSR</sequence>
<keyword evidence="6 8" id="KW-1133">Transmembrane helix</keyword>
<dbReference type="Proteomes" id="UP000236728">
    <property type="component" value="Unassembled WGS sequence"/>
</dbReference>
<dbReference type="GO" id="GO:0099621">
    <property type="term" value="F:undecaprenyl-phosphate 4-deoxy-4-formamido-L-arabinose transferase activity"/>
    <property type="evidence" value="ECO:0007669"/>
    <property type="project" value="TreeGrafter"/>
</dbReference>
<dbReference type="SUPFAM" id="SSF53448">
    <property type="entry name" value="Nucleotide-diphospho-sugar transferases"/>
    <property type="match status" value="1"/>
</dbReference>
<dbReference type="InterPro" id="IPR029044">
    <property type="entry name" value="Nucleotide-diphossugar_trans"/>
</dbReference>
<keyword evidence="2" id="KW-0328">Glycosyltransferase</keyword>
<dbReference type="PANTHER" id="PTHR48090:SF3">
    <property type="entry name" value="UNDECAPRENYL-PHOSPHATE 4-DEOXY-4-FORMAMIDO-L-ARABINOSE TRANSFERASE"/>
    <property type="match status" value="1"/>
</dbReference>
<keyword evidence="7 8" id="KW-0472">Membrane</keyword>
<dbReference type="CDD" id="cd04187">
    <property type="entry name" value="DPM1_like_bac"/>
    <property type="match status" value="1"/>
</dbReference>
<organism evidence="10 11">
    <name type="scientific">Bryocella elongata</name>
    <dbReference type="NCBI Taxonomy" id="863522"/>
    <lineage>
        <taxon>Bacteria</taxon>
        <taxon>Pseudomonadati</taxon>
        <taxon>Acidobacteriota</taxon>
        <taxon>Terriglobia</taxon>
        <taxon>Terriglobales</taxon>
        <taxon>Acidobacteriaceae</taxon>
        <taxon>Bryocella</taxon>
    </lineage>
</organism>
<keyword evidence="3 10" id="KW-0808">Transferase</keyword>
<evidence type="ECO:0000313" key="10">
    <source>
        <dbReference type="EMBL" id="SEG31599.1"/>
    </source>
</evidence>
<dbReference type="GO" id="GO:0009103">
    <property type="term" value="P:lipopolysaccharide biosynthetic process"/>
    <property type="evidence" value="ECO:0007669"/>
    <property type="project" value="UniProtKB-KW"/>
</dbReference>
<keyword evidence="5" id="KW-0448">Lipopolysaccharide biosynthesis</keyword>